<dbReference type="InParanoid" id="A0A2H3DSG1"/>
<evidence type="ECO:0000256" key="1">
    <source>
        <dbReference type="SAM" id="MobiDB-lite"/>
    </source>
</evidence>
<feature type="region of interest" description="Disordered" evidence="1">
    <location>
        <begin position="1"/>
        <end position="20"/>
    </location>
</feature>
<evidence type="ECO:0000313" key="3">
    <source>
        <dbReference type="Proteomes" id="UP000217790"/>
    </source>
</evidence>
<accession>A0A2H3DSG1</accession>
<organism evidence="2 3">
    <name type="scientific">Armillaria gallica</name>
    <name type="common">Bulbous honey fungus</name>
    <name type="synonym">Armillaria bulbosa</name>
    <dbReference type="NCBI Taxonomy" id="47427"/>
    <lineage>
        <taxon>Eukaryota</taxon>
        <taxon>Fungi</taxon>
        <taxon>Dikarya</taxon>
        <taxon>Basidiomycota</taxon>
        <taxon>Agaricomycotina</taxon>
        <taxon>Agaricomycetes</taxon>
        <taxon>Agaricomycetidae</taxon>
        <taxon>Agaricales</taxon>
        <taxon>Marasmiineae</taxon>
        <taxon>Physalacriaceae</taxon>
        <taxon>Armillaria</taxon>
    </lineage>
</organism>
<dbReference type="Proteomes" id="UP000217790">
    <property type="component" value="Unassembled WGS sequence"/>
</dbReference>
<feature type="compositionally biased region" description="Basic and acidic residues" evidence="1">
    <location>
        <begin position="8"/>
        <end position="20"/>
    </location>
</feature>
<keyword evidence="3" id="KW-1185">Reference proteome</keyword>
<evidence type="ECO:0000313" key="2">
    <source>
        <dbReference type="EMBL" id="PBK90376.1"/>
    </source>
</evidence>
<name>A0A2H3DSG1_ARMGA</name>
<reference evidence="3" key="1">
    <citation type="journal article" date="2017" name="Nat. Ecol. Evol.">
        <title>Genome expansion and lineage-specific genetic innovations in the forest pathogenic fungi Armillaria.</title>
        <authorList>
            <person name="Sipos G."/>
            <person name="Prasanna A.N."/>
            <person name="Walter M.C."/>
            <person name="O'Connor E."/>
            <person name="Balint B."/>
            <person name="Krizsan K."/>
            <person name="Kiss B."/>
            <person name="Hess J."/>
            <person name="Varga T."/>
            <person name="Slot J."/>
            <person name="Riley R."/>
            <person name="Boka B."/>
            <person name="Rigling D."/>
            <person name="Barry K."/>
            <person name="Lee J."/>
            <person name="Mihaltcheva S."/>
            <person name="LaButti K."/>
            <person name="Lipzen A."/>
            <person name="Waldron R."/>
            <person name="Moloney N.M."/>
            <person name="Sperisen C."/>
            <person name="Kredics L."/>
            <person name="Vagvoelgyi C."/>
            <person name="Patrignani A."/>
            <person name="Fitzpatrick D."/>
            <person name="Nagy I."/>
            <person name="Doyle S."/>
            <person name="Anderson J.B."/>
            <person name="Grigoriev I.V."/>
            <person name="Gueldener U."/>
            <person name="Muensterkoetter M."/>
            <person name="Nagy L.G."/>
        </authorList>
    </citation>
    <scope>NUCLEOTIDE SEQUENCE [LARGE SCALE GENOMIC DNA]</scope>
    <source>
        <strain evidence="3">Ar21-2</strain>
    </source>
</reference>
<gene>
    <name evidence="2" type="ORF">ARMGADRAFT_1064505</name>
</gene>
<protein>
    <submittedName>
        <fullName evidence="2">Uncharacterized protein</fullName>
    </submittedName>
</protein>
<dbReference type="AlphaFoldDB" id="A0A2H3DSG1"/>
<proteinExistence type="predicted"/>
<dbReference type="EMBL" id="KZ293665">
    <property type="protein sequence ID" value="PBK90376.1"/>
    <property type="molecule type" value="Genomic_DNA"/>
</dbReference>
<sequence length="157" mass="17607">MSIATVVEGKKREQRHSRDRDDLVMDPLVPTVTQFSSLLGFPAGTGLILKTGDKAIFALFFTGYDLFPGTSQAPKIYGLRRTKLRDTLLRCYDIIFDQQTTALQARRLVRALGFGYVIPAFTRIPWLFLDRNNIKCPSAENATWREMMTVGAISGSS</sequence>